<dbReference type="PANTHER" id="PTHR10836">
    <property type="entry name" value="GLYCERALDEHYDE 3-PHOSPHATE DEHYDROGENASE"/>
    <property type="match status" value="1"/>
</dbReference>
<dbReference type="GO" id="GO:0006417">
    <property type="term" value="P:regulation of translation"/>
    <property type="evidence" value="ECO:0007669"/>
    <property type="project" value="UniProtKB-KW"/>
</dbReference>
<dbReference type="GO" id="GO:0005634">
    <property type="term" value="C:nucleus"/>
    <property type="evidence" value="ECO:0007669"/>
    <property type="project" value="UniProtKB-SubCell"/>
</dbReference>
<dbReference type="PRINTS" id="PR00078">
    <property type="entry name" value="G3PDHDRGNASE"/>
</dbReference>
<evidence type="ECO:0000256" key="10">
    <source>
        <dbReference type="ARBA" id="ARBA00022799"/>
    </source>
</evidence>
<keyword evidence="9" id="KW-0053">Apoptosis</keyword>
<dbReference type="PANTHER" id="PTHR10836:SF111">
    <property type="entry name" value="GLYCERALDEHYDE-3-PHOSPHATE DEHYDROGENASE"/>
    <property type="match status" value="1"/>
</dbReference>
<keyword evidence="7" id="KW-0963">Cytoplasm</keyword>
<accession>G5B016</accession>
<comment type="similarity">
    <text evidence="5">Belongs to the glyceraldehyde-3-phosphate dehydrogenase family.</text>
</comment>
<dbReference type="InterPro" id="IPR020831">
    <property type="entry name" value="GlycerAld/Erythrose_P_DH"/>
</dbReference>
<dbReference type="SUPFAM" id="SSF51735">
    <property type="entry name" value="NAD(P)-binding Rossmann-fold domains"/>
    <property type="match status" value="1"/>
</dbReference>
<evidence type="ECO:0000256" key="20">
    <source>
        <dbReference type="ARBA" id="ARBA00048005"/>
    </source>
</evidence>
<comment type="subunit">
    <text evidence="18">Homotetramer. Interacts with TPPP; the interaction is direct. Interacts (when S-nitrosylated) with SIAH1; leading to nuclear translocation. Interacts with RILPL1/GOSPEL, leading to prevent the interaction between GAPDH and SIAH1 and prevent nuclear translocation. Interacts with CHP1; the interaction increases the binding of CHP1 with microtubules. Associates with microtubules. Interacts with EIF1AD, USP25, PRKCI and WARS1. Interacts with phosphorylated RPL13A; inhibited by oxidatively-modified low-densitity lipoprotein (LDL(ox)). Component of the GAIT complex. Interacts with FKBP6; leading to inhibit GAPDH catalytic activity. Interacts with TRAF2, promoting TRAF2 ubiquitination. Interacts with TRAF3, promoting TRAF3 ubiquitination.</text>
</comment>
<organism evidence="23 24">
    <name type="scientific">Heterocephalus glaber</name>
    <name type="common">Naked mole rat</name>
    <dbReference type="NCBI Taxonomy" id="10181"/>
    <lineage>
        <taxon>Eukaryota</taxon>
        <taxon>Metazoa</taxon>
        <taxon>Chordata</taxon>
        <taxon>Craniata</taxon>
        <taxon>Vertebrata</taxon>
        <taxon>Euteleostomi</taxon>
        <taxon>Mammalia</taxon>
        <taxon>Eutheria</taxon>
        <taxon>Euarchontoglires</taxon>
        <taxon>Glires</taxon>
        <taxon>Rodentia</taxon>
        <taxon>Hystricomorpha</taxon>
        <taxon>Bathyergidae</taxon>
        <taxon>Heterocephalus</taxon>
    </lineage>
</organism>
<evidence type="ECO:0000259" key="22">
    <source>
        <dbReference type="Pfam" id="PF02800"/>
    </source>
</evidence>
<comment type="catalytic activity">
    <reaction evidence="19">
        <text>D-glyceraldehyde 3-phosphate + phosphate + NAD(+) = (2R)-3-phospho-glyceroyl phosphate + NADH + H(+)</text>
        <dbReference type="Rhea" id="RHEA:10300"/>
        <dbReference type="ChEBI" id="CHEBI:15378"/>
        <dbReference type="ChEBI" id="CHEBI:43474"/>
        <dbReference type="ChEBI" id="CHEBI:57540"/>
        <dbReference type="ChEBI" id="CHEBI:57604"/>
        <dbReference type="ChEBI" id="CHEBI:57945"/>
        <dbReference type="ChEBI" id="CHEBI:59776"/>
        <dbReference type="EC" id="1.2.1.12"/>
    </reaction>
</comment>
<evidence type="ECO:0000256" key="3">
    <source>
        <dbReference type="ARBA" id="ARBA00004514"/>
    </source>
</evidence>
<dbReference type="EMBL" id="JH167715">
    <property type="protein sequence ID" value="EHB02628.1"/>
    <property type="molecule type" value="Genomic_DNA"/>
</dbReference>
<feature type="region of interest" description="Disordered" evidence="21">
    <location>
        <begin position="69"/>
        <end position="107"/>
    </location>
</feature>
<dbReference type="GO" id="GO:0004365">
    <property type="term" value="F:glyceraldehyde-3-phosphate dehydrogenase (NAD+) (phosphorylating) activity"/>
    <property type="evidence" value="ECO:0007669"/>
    <property type="project" value="UniProtKB-EC"/>
</dbReference>
<keyword evidence="16" id="KW-0539">Nucleus</keyword>
<dbReference type="GO" id="GO:0006915">
    <property type="term" value="P:apoptotic process"/>
    <property type="evidence" value="ECO:0007669"/>
    <property type="project" value="UniProtKB-KW"/>
</dbReference>
<comment type="catalytic activity">
    <reaction evidence="20">
        <text>S-nitroso-L-cysteinyl-[GAPDH] + L-cysteinyl-[protein] = L-cysteinyl-[GAPDH] + S-nitroso-L-cysteinyl-[protein]</text>
        <dbReference type="Rhea" id="RHEA:66684"/>
        <dbReference type="Rhea" id="RHEA-COMP:10131"/>
        <dbReference type="Rhea" id="RHEA-COMP:17089"/>
        <dbReference type="Rhea" id="RHEA-COMP:17090"/>
        <dbReference type="Rhea" id="RHEA-COMP:17091"/>
        <dbReference type="ChEBI" id="CHEBI:29950"/>
        <dbReference type="ChEBI" id="CHEBI:149494"/>
    </reaction>
    <physiologicalReaction direction="left-to-right" evidence="20">
        <dbReference type="Rhea" id="RHEA:66685"/>
    </physiologicalReaction>
</comment>
<evidence type="ECO:0000256" key="7">
    <source>
        <dbReference type="ARBA" id="ARBA00022490"/>
    </source>
</evidence>
<name>G5B016_HETGA</name>
<reference evidence="23 24" key="1">
    <citation type="journal article" date="2011" name="Nature">
        <title>Genome sequencing reveals insights into physiology and longevity of the naked mole rat.</title>
        <authorList>
            <person name="Kim E.B."/>
            <person name="Fang X."/>
            <person name="Fushan A.A."/>
            <person name="Huang Z."/>
            <person name="Lobanov A.V."/>
            <person name="Han L."/>
            <person name="Marino S.M."/>
            <person name="Sun X."/>
            <person name="Turanov A.A."/>
            <person name="Yang P."/>
            <person name="Yim S.H."/>
            <person name="Zhao X."/>
            <person name="Kasaikina M.V."/>
            <person name="Stoletzki N."/>
            <person name="Peng C."/>
            <person name="Polak P."/>
            <person name="Xiong Z."/>
            <person name="Kiezun A."/>
            <person name="Zhu Y."/>
            <person name="Chen Y."/>
            <person name="Kryukov G.V."/>
            <person name="Zhang Q."/>
            <person name="Peshkin L."/>
            <person name="Yang L."/>
            <person name="Bronson R.T."/>
            <person name="Buffenstein R."/>
            <person name="Wang B."/>
            <person name="Han C."/>
            <person name="Li Q."/>
            <person name="Chen L."/>
            <person name="Zhao W."/>
            <person name="Sunyaev S.R."/>
            <person name="Park T.J."/>
            <person name="Zhang G."/>
            <person name="Wang J."/>
            <person name="Gladyshev V.N."/>
        </authorList>
    </citation>
    <scope>NUCLEOTIDE SEQUENCE [LARGE SCALE GENOMIC DNA]</scope>
</reference>
<evidence type="ECO:0000256" key="17">
    <source>
        <dbReference type="ARBA" id="ARBA00031890"/>
    </source>
</evidence>
<evidence type="ECO:0000256" key="19">
    <source>
        <dbReference type="ARBA" id="ARBA00047698"/>
    </source>
</evidence>
<evidence type="ECO:0000256" key="5">
    <source>
        <dbReference type="ARBA" id="ARBA00007406"/>
    </source>
</evidence>
<evidence type="ECO:0000256" key="4">
    <source>
        <dbReference type="ARBA" id="ARBA00004869"/>
    </source>
</evidence>
<proteinExistence type="inferred from homology"/>
<keyword evidence="10" id="KW-0702">S-nitrosylation</keyword>
<dbReference type="InterPro" id="IPR036291">
    <property type="entry name" value="NAD(P)-bd_dom_sf"/>
</dbReference>
<keyword evidence="8" id="KW-0808">Transferase</keyword>
<evidence type="ECO:0000313" key="24">
    <source>
        <dbReference type="Proteomes" id="UP000006813"/>
    </source>
</evidence>
<keyword evidence="13" id="KW-0520">NAD</keyword>
<dbReference type="AlphaFoldDB" id="G5B016"/>
<dbReference type="GO" id="GO:0005856">
    <property type="term" value="C:cytoskeleton"/>
    <property type="evidence" value="ECO:0007669"/>
    <property type="project" value="UniProtKB-SubCell"/>
</dbReference>
<evidence type="ECO:0000256" key="6">
    <source>
        <dbReference type="ARBA" id="ARBA00013119"/>
    </source>
</evidence>
<evidence type="ECO:0000313" key="23">
    <source>
        <dbReference type="EMBL" id="EHB02628.1"/>
    </source>
</evidence>
<dbReference type="InterPro" id="IPR020829">
    <property type="entry name" value="GlycerAld_3-P_DH_cat"/>
</dbReference>
<evidence type="ECO:0000256" key="2">
    <source>
        <dbReference type="ARBA" id="ARBA00004245"/>
    </source>
</evidence>
<sequence length="107" mass="11412">MKSPPSSSRSEILKQRNAAGAEYVVEAIGVFTTMEKARAHCLSPQAKVIRGNSGIVDGLMTTVHTISATQKTMEKPSGKMAQGHEEAQNIHPASPGTARPRTRLSLS</sequence>
<evidence type="ECO:0000256" key="1">
    <source>
        <dbReference type="ARBA" id="ARBA00004123"/>
    </source>
</evidence>
<evidence type="ECO:0000256" key="13">
    <source>
        <dbReference type="ARBA" id="ARBA00023027"/>
    </source>
</evidence>
<comment type="subcellular location">
    <subcellularLocation>
        <location evidence="2">Cytoplasm</location>
        <location evidence="2">Cytoskeleton</location>
    </subcellularLocation>
    <subcellularLocation>
        <location evidence="3">Cytoplasm</location>
        <location evidence="3">Cytosol</location>
    </subcellularLocation>
    <subcellularLocation>
        <location evidence="1">Nucleus</location>
    </subcellularLocation>
</comment>
<dbReference type="Proteomes" id="UP000006813">
    <property type="component" value="Unassembled WGS sequence"/>
</dbReference>
<evidence type="ECO:0000256" key="11">
    <source>
        <dbReference type="ARBA" id="ARBA00022845"/>
    </source>
</evidence>
<evidence type="ECO:0000256" key="8">
    <source>
        <dbReference type="ARBA" id="ARBA00022679"/>
    </source>
</evidence>
<dbReference type="Gene3D" id="3.30.360.10">
    <property type="entry name" value="Dihydrodipicolinate Reductase, domain 2"/>
    <property type="match status" value="1"/>
</dbReference>
<dbReference type="EC" id="1.2.1.12" evidence="6"/>
<dbReference type="SUPFAM" id="SSF55347">
    <property type="entry name" value="Glyceraldehyde-3-phosphate dehydrogenase-like, C-terminal domain"/>
    <property type="match status" value="1"/>
</dbReference>
<evidence type="ECO:0000256" key="14">
    <source>
        <dbReference type="ARBA" id="ARBA00023152"/>
    </source>
</evidence>
<feature type="domain" description="Glyceraldehyde 3-phosphate dehydrogenase catalytic" evidence="22">
    <location>
        <begin position="42"/>
        <end position="98"/>
    </location>
</feature>
<evidence type="ECO:0000256" key="16">
    <source>
        <dbReference type="ARBA" id="ARBA00023242"/>
    </source>
</evidence>
<keyword evidence="15" id="KW-0206">Cytoskeleton</keyword>
<keyword evidence="12" id="KW-0560">Oxidoreductase</keyword>
<protein>
    <recommendedName>
        <fullName evidence="6">glyceraldehyde-3-phosphate dehydrogenase (phosphorylating)</fullName>
        <ecNumber evidence="6">1.2.1.12</ecNumber>
    </recommendedName>
    <alternativeName>
        <fullName evidence="17">Peptidyl-cysteine S-nitrosylase GAPDH</fullName>
    </alternativeName>
</protein>
<evidence type="ECO:0000256" key="12">
    <source>
        <dbReference type="ARBA" id="ARBA00023002"/>
    </source>
</evidence>
<dbReference type="GO" id="GO:0006096">
    <property type="term" value="P:glycolytic process"/>
    <property type="evidence" value="ECO:0007669"/>
    <property type="project" value="UniProtKB-KW"/>
</dbReference>
<evidence type="ECO:0000256" key="15">
    <source>
        <dbReference type="ARBA" id="ARBA00023212"/>
    </source>
</evidence>
<dbReference type="InParanoid" id="G5B016"/>
<evidence type="ECO:0000256" key="21">
    <source>
        <dbReference type="SAM" id="MobiDB-lite"/>
    </source>
</evidence>
<dbReference type="Pfam" id="PF02800">
    <property type="entry name" value="Gp_dh_C"/>
    <property type="match status" value="1"/>
</dbReference>
<dbReference type="STRING" id="10181.G5B016"/>
<comment type="pathway">
    <text evidence="4">Carbohydrate degradation; glycolysis; pyruvate from D-glyceraldehyde 3-phosphate: step 1/5.</text>
</comment>
<keyword evidence="14" id="KW-0324">Glycolysis</keyword>
<keyword evidence="11" id="KW-0810">Translation regulation</keyword>
<evidence type="ECO:0000256" key="9">
    <source>
        <dbReference type="ARBA" id="ARBA00022703"/>
    </source>
</evidence>
<feature type="compositionally biased region" description="Basic and acidic residues" evidence="21">
    <location>
        <begin position="72"/>
        <end position="88"/>
    </location>
</feature>
<dbReference type="GO" id="GO:0016740">
    <property type="term" value="F:transferase activity"/>
    <property type="evidence" value="ECO:0007669"/>
    <property type="project" value="UniProtKB-KW"/>
</dbReference>
<gene>
    <name evidence="23" type="ORF">GW7_06093</name>
</gene>
<dbReference type="GO" id="GO:0005829">
    <property type="term" value="C:cytosol"/>
    <property type="evidence" value="ECO:0007669"/>
    <property type="project" value="UniProtKB-SubCell"/>
</dbReference>
<evidence type="ECO:0000256" key="18">
    <source>
        <dbReference type="ARBA" id="ARBA00046997"/>
    </source>
</evidence>